<name>A0ABW8Z1I1_9FLAO</name>
<gene>
    <name evidence="2" type="ORF">ABS766_13010</name>
</gene>
<keyword evidence="3" id="KW-1185">Reference proteome</keyword>
<feature type="signal peptide" evidence="1">
    <location>
        <begin position="1"/>
        <end position="21"/>
    </location>
</feature>
<dbReference type="EMBL" id="JBELPZ010000015">
    <property type="protein sequence ID" value="MFL9845340.1"/>
    <property type="molecule type" value="Genomic_DNA"/>
</dbReference>
<evidence type="ECO:0000313" key="2">
    <source>
        <dbReference type="EMBL" id="MFL9845340.1"/>
    </source>
</evidence>
<dbReference type="Proteomes" id="UP001629156">
    <property type="component" value="Unassembled WGS sequence"/>
</dbReference>
<dbReference type="RefSeq" id="WP_408085620.1">
    <property type="nucleotide sequence ID" value="NZ_JBELPZ010000015.1"/>
</dbReference>
<proteinExistence type="predicted"/>
<evidence type="ECO:0000256" key="1">
    <source>
        <dbReference type="SAM" id="SignalP"/>
    </source>
</evidence>
<sequence>MKMRRLFSFFIAVLGIGSIYAQTVQEHDTIMLQEVVLNKETGSTKLKTLSLKGPCYHPDNLNAAQEIITLVSGLPEGYLENITFTFNRNNNPAKAGSTFKDTKLELVFFEVDEDNQPGQEIYAETKIIPLKEDFIGQLAIDVSTLNIKVEKNIFVGVKRLEASTEKSGVSVDCLCSGQDKYFTFIRADEASPWSRRWECAAIRVDVTVAVQR</sequence>
<feature type="chain" id="PRO_5046953469" description="Lipid/polyisoprenoid-binding YceI-like domain-containing protein" evidence="1">
    <location>
        <begin position="22"/>
        <end position="212"/>
    </location>
</feature>
<keyword evidence="1" id="KW-0732">Signal</keyword>
<reference evidence="2 3" key="1">
    <citation type="submission" date="2024-06" db="EMBL/GenBank/DDBJ databases">
        <authorList>
            <person name="Kaempfer P."/>
            <person name="Viver T."/>
        </authorList>
    </citation>
    <scope>NUCLEOTIDE SEQUENCE [LARGE SCALE GENOMIC DNA]</scope>
    <source>
        <strain evidence="2 3">ST-119</strain>
    </source>
</reference>
<accession>A0ABW8Z1I1</accession>
<organism evidence="2 3">
    <name type="scientific">Flavobacterium rhizosphaerae</name>
    <dbReference type="NCBI Taxonomy" id="3163298"/>
    <lineage>
        <taxon>Bacteria</taxon>
        <taxon>Pseudomonadati</taxon>
        <taxon>Bacteroidota</taxon>
        <taxon>Flavobacteriia</taxon>
        <taxon>Flavobacteriales</taxon>
        <taxon>Flavobacteriaceae</taxon>
        <taxon>Flavobacterium</taxon>
    </lineage>
</organism>
<evidence type="ECO:0000313" key="3">
    <source>
        <dbReference type="Proteomes" id="UP001629156"/>
    </source>
</evidence>
<evidence type="ECO:0008006" key="4">
    <source>
        <dbReference type="Google" id="ProtNLM"/>
    </source>
</evidence>
<protein>
    <recommendedName>
        <fullName evidence="4">Lipid/polyisoprenoid-binding YceI-like domain-containing protein</fullName>
    </recommendedName>
</protein>
<comment type="caution">
    <text evidence="2">The sequence shown here is derived from an EMBL/GenBank/DDBJ whole genome shotgun (WGS) entry which is preliminary data.</text>
</comment>